<keyword evidence="2" id="KW-1185">Reference proteome</keyword>
<evidence type="ECO:0000313" key="1">
    <source>
        <dbReference type="EMBL" id="MEN2744311.1"/>
    </source>
</evidence>
<gene>
    <name evidence="1" type="ORF">ABCQ75_07135</name>
</gene>
<evidence type="ECO:0000313" key="2">
    <source>
        <dbReference type="Proteomes" id="UP001422074"/>
    </source>
</evidence>
<name>A0ABU9WZ32_9MICC</name>
<proteinExistence type="predicted"/>
<protein>
    <submittedName>
        <fullName evidence="1">Uncharacterized protein</fullName>
    </submittedName>
</protein>
<sequence length="80" mass="8159">MAIRSSAATTLVCDGRGHGCPASRELSLPLPAHAACRRAVGLGWRVSEEVQCPDCRAPRGRIGLGSPALGQTAAGPAIIL</sequence>
<dbReference type="RefSeq" id="WP_345884255.1">
    <property type="nucleotide sequence ID" value="NZ_JBDFRB010000005.1"/>
</dbReference>
<organism evidence="1 2">
    <name type="scientific">Sinomonas halotolerans</name>
    <dbReference type="NCBI Taxonomy" id="1644133"/>
    <lineage>
        <taxon>Bacteria</taxon>
        <taxon>Bacillati</taxon>
        <taxon>Actinomycetota</taxon>
        <taxon>Actinomycetes</taxon>
        <taxon>Micrococcales</taxon>
        <taxon>Micrococcaceae</taxon>
        <taxon>Sinomonas</taxon>
    </lineage>
</organism>
<dbReference type="Proteomes" id="UP001422074">
    <property type="component" value="Unassembled WGS sequence"/>
</dbReference>
<accession>A0ABU9WZ32</accession>
<reference evidence="1 2" key="1">
    <citation type="submission" date="2024-05" db="EMBL/GenBank/DDBJ databases">
        <title>Sinomonas sp. nov., isolated from a waste landfill.</title>
        <authorList>
            <person name="Zhao Y."/>
        </authorList>
    </citation>
    <scope>NUCLEOTIDE SEQUENCE [LARGE SCALE GENOMIC DNA]</scope>
    <source>
        <strain evidence="1 2">CCTCC AB2014300</strain>
    </source>
</reference>
<dbReference type="EMBL" id="JBDFRB010000005">
    <property type="protein sequence ID" value="MEN2744311.1"/>
    <property type="molecule type" value="Genomic_DNA"/>
</dbReference>
<comment type="caution">
    <text evidence="1">The sequence shown here is derived from an EMBL/GenBank/DDBJ whole genome shotgun (WGS) entry which is preliminary data.</text>
</comment>